<dbReference type="InterPro" id="IPR023214">
    <property type="entry name" value="HAD_sf"/>
</dbReference>
<protein>
    <submittedName>
        <fullName evidence="3">Uncharacterized protein</fullName>
    </submittedName>
</protein>
<gene>
    <name evidence="3" type="ORF">CYMTET_16575</name>
</gene>
<dbReference type="InterPro" id="IPR036412">
    <property type="entry name" value="HAD-like_sf"/>
</dbReference>
<dbReference type="InterPro" id="IPR001757">
    <property type="entry name" value="P_typ_ATPase"/>
</dbReference>
<comment type="caution">
    <text evidence="3">The sequence shown here is derived from an EMBL/GenBank/DDBJ whole genome shotgun (WGS) entry which is preliminary data.</text>
</comment>
<feature type="transmembrane region" description="Helical" evidence="2">
    <location>
        <begin position="178"/>
        <end position="196"/>
    </location>
</feature>
<keyword evidence="4" id="KW-1185">Reference proteome</keyword>
<proteinExistence type="predicted"/>
<evidence type="ECO:0000256" key="2">
    <source>
        <dbReference type="SAM" id="Phobius"/>
    </source>
</evidence>
<sequence length="275" mass="29491">MTGAAGFRGGNQVGIRQVMAEVKPEDKSNKANPKAGGASPYPAELRVWRHWSGADWQGCARSIPGCFQPVFALVLGLQREGKVVAMVGDGINDSPAIAQADLGVAIGAGTDIAVEAADMVLVRSQLMDVHLALDICRATFNRIRLNFLFSLGYNTLGIPIAAGALFPFARQRLPPEVAAFAMALSSVSVVLSSLHLKRYRPPSPLDTARPQAPRSFALHLDLCLFWIHLEIGLPSSAARTYQPPLQHSVLSVPTPQQIHSIDMPIGIRNEAQSAC</sequence>
<dbReference type="Pfam" id="PF08282">
    <property type="entry name" value="Hydrolase_3"/>
    <property type="match status" value="1"/>
</dbReference>
<name>A0AAE0L848_9CHLO</name>
<dbReference type="AlphaFoldDB" id="A0AAE0L848"/>
<dbReference type="Gene3D" id="3.40.50.1000">
    <property type="entry name" value="HAD superfamily/HAD-like"/>
    <property type="match status" value="1"/>
</dbReference>
<organism evidence="3 4">
    <name type="scientific">Cymbomonas tetramitiformis</name>
    <dbReference type="NCBI Taxonomy" id="36881"/>
    <lineage>
        <taxon>Eukaryota</taxon>
        <taxon>Viridiplantae</taxon>
        <taxon>Chlorophyta</taxon>
        <taxon>Pyramimonadophyceae</taxon>
        <taxon>Pyramimonadales</taxon>
        <taxon>Pyramimonadaceae</taxon>
        <taxon>Cymbomonas</taxon>
    </lineage>
</organism>
<dbReference type="PRINTS" id="PR00119">
    <property type="entry name" value="CATATPASE"/>
</dbReference>
<dbReference type="PRINTS" id="PR00120">
    <property type="entry name" value="HATPASE"/>
</dbReference>
<reference evidence="3 4" key="1">
    <citation type="journal article" date="2015" name="Genome Biol. Evol.">
        <title>Comparative Genomics of a Bacterivorous Green Alga Reveals Evolutionary Causalities and Consequences of Phago-Mixotrophic Mode of Nutrition.</title>
        <authorList>
            <person name="Burns J.A."/>
            <person name="Paasch A."/>
            <person name="Narechania A."/>
            <person name="Kim E."/>
        </authorList>
    </citation>
    <scope>NUCLEOTIDE SEQUENCE [LARGE SCALE GENOMIC DNA]</scope>
    <source>
        <strain evidence="3 4">PLY_AMNH</strain>
    </source>
</reference>
<dbReference type="PANTHER" id="PTHR46594:SF4">
    <property type="entry name" value="P-TYPE CATION-TRANSPORTING ATPASE"/>
    <property type="match status" value="1"/>
</dbReference>
<dbReference type="EMBL" id="LGRX02007317">
    <property type="protein sequence ID" value="KAK3275284.1"/>
    <property type="molecule type" value="Genomic_DNA"/>
</dbReference>
<dbReference type="PANTHER" id="PTHR46594">
    <property type="entry name" value="P-TYPE CATION-TRANSPORTING ATPASE"/>
    <property type="match status" value="1"/>
</dbReference>
<accession>A0AAE0L848</accession>
<dbReference type="Proteomes" id="UP001190700">
    <property type="component" value="Unassembled WGS sequence"/>
</dbReference>
<evidence type="ECO:0000256" key="1">
    <source>
        <dbReference type="ARBA" id="ARBA00022723"/>
    </source>
</evidence>
<evidence type="ECO:0000313" key="4">
    <source>
        <dbReference type="Proteomes" id="UP001190700"/>
    </source>
</evidence>
<feature type="transmembrane region" description="Helical" evidence="2">
    <location>
        <begin position="147"/>
        <end position="166"/>
    </location>
</feature>
<keyword evidence="2" id="KW-0472">Membrane</keyword>
<dbReference type="GO" id="GO:0016020">
    <property type="term" value="C:membrane"/>
    <property type="evidence" value="ECO:0007669"/>
    <property type="project" value="InterPro"/>
</dbReference>
<dbReference type="GO" id="GO:0005524">
    <property type="term" value="F:ATP binding"/>
    <property type="evidence" value="ECO:0007669"/>
    <property type="project" value="InterPro"/>
</dbReference>
<dbReference type="GO" id="GO:0046872">
    <property type="term" value="F:metal ion binding"/>
    <property type="evidence" value="ECO:0007669"/>
    <property type="project" value="UniProtKB-KW"/>
</dbReference>
<keyword evidence="2" id="KW-1133">Transmembrane helix</keyword>
<keyword evidence="1" id="KW-0479">Metal-binding</keyword>
<evidence type="ECO:0000313" key="3">
    <source>
        <dbReference type="EMBL" id="KAK3275284.1"/>
    </source>
</evidence>
<dbReference type="NCBIfam" id="TIGR01494">
    <property type="entry name" value="ATPase_P-type"/>
    <property type="match status" value="1"/>
</dbReference>
<keyword evidence="2" id="KW-0812">Transmembrane</keyword>
<dbReference type="GO" id="GO:0016887">
    <property type="term" value="F:ATP hydrolysis activity"/>
    <property type="evidence" value="ECO:0007669"/>
    <property type="project" value="InterPro"/>
</dbReference>
<dbReference type="SUPFAM" id="SSF56784">
    <property type="entry name" value="HAD-like"/>
    <property type="match status" value="1"/>
</dbReference>